<protein>
    <submittedName>
        <fullName evidence="8">Histidine kinase</fullName>
    </submittedName>
</protein>
<comment type="caution">
    <text evidence="8">The sequence shown here is derived from an EMBL/GenBank/DDBJ whole genome shotgun (WGS) entry which is preliminary data.</text>
</comment>
<keyword evidence="2" id="KW-0805">Transcription regulation</keyword>
<dbReference type="eggNOG" id="COG2197">
    <property type="taxonomic scope" value="Bacteria"/>
</dbReference>
<dbReference type="OrthoDB" id="9779069at2"/>
<proteinExistence type="predicted"/>
<keyword evidence="8" id="KW-0808">Transferase</keyword>
<dbReference type="PROSITE" id="PS50110">
    <property type="entry name" value="RESPONSE_REGULATORY"/>
    <property type="match status" value="1"/>
</dbReference>
<dbReference type="InterPro" id="IPR011006">
    <property type="entry name" value="CheY-like_superfamily"/>
</dbReference>
<keyword evidence="4" id="KW-0804">Transcription</keyword>
<keyword evidence="1 5" id="KW-0597">Phosphoprotein</keyword>
<dbReference type="InterPro" id="IPR001789">
    <property type="entry name" value="Sig_transdc_resp-reg_receiver"/>
</dbReference>
<evidence type="ECO:0000259" key="7">
    <source>
        <dbReference type="PROSITE" id="PS50110"/>
    </source>
</evidence>
<dbReference type="GO" id="GO:0016301">
    <property type="term" value="F:kinase activity"/>
    <property type="evidence" value="ECO:0007669"/>
    <property type="project" value="UniProtKB-KW"/>
</dbReference>
<feature type="domain" description="HTH luxR-type" evidence="6">
    <location>
        <begin position="148"/>
        <end position="213"/>
    </location>
</feature>
<dbReference type="Pfam" id="PF00196">
    <property type="entry name" value="GerE"/>
    <property type="match status" value="1"/>
</dbReference>
<dbReference type="EMBL" id="JMIR01000011">
    <property type="protein sequence ID" value="KEO83510.1"/>
    <property type="molecule type" value="Genomic_DNA"/>
</dbReference>
<evidence type="ECO:0000256" key="2">
    <source>
        <dbReference type="ARBA" id="ARBA00023015"/>
    </source>
</evidence>
<evidence type="ECO:0000313" key="8">
    <source>
        <dbReference type="EMBL" id="KEO83510.1"/>
    </source>
</evidence>
<dbReference type="STRING" id="1157490.EL26_09925"/>
<dbReference type="GO" id="GO:0006355">
    <property type="term" value="P:regulation of DNA-templated transcription"/>
    <property type="evidence" value="ECO:0007669"/>
    <property type="project" value="InterPro"/>
</dbReference>
<dbReference type="Proteomes" id="UP000027931">
    <property type="component" value="Unassembled WGS sequence"/>
</dbReference>
<evidence type="ECO:0000313" key="9">
    <source>
        <dbReference type="Proteomes" id="UP000027931"/>
    </source>
</evidence>
<dbReference type="InterPro" id="IPR058245">
    <property type="entry name" value="NreC/VraR/RcsB-like_REC"/>
</dbReference>
<keyword evidence="3" id="KW-0238">DNA-binding</keyword>
<dbReference type="InterPro" id="IPR016032">
    <property type="entry name" value="Sig_transdc_resp-reg_C-effctor"/>
</dbReference>
<dbReference type="SUPFAM" id="SSF46894">
    <property type="entry name" value="C-terminal effector domain of the bipartite response regulators"/>
    <property type="match status" value="1"/>
</dbReference>
<feature type="domain" description="Response regulatory" evidence="7">
    <location>
        <begin position="4"/>
        <end position="121"/>
    </location>
</feature>
<dbReference type="SMART" id="SM00448">
    <property type="entry name" value="REC"/>
    <property type="match status" value="1"/>
</dbReference>
<keyword evidence="9" id="KW-1185">Reference proteome</keyword>
<dbReference type="PRINTS" id="PR00038">
    <property type="entry name" value="HTHLUXR"/>
</dbReference>
<evidence type="ECO:0000256" key="3">
    <source>
        <dbReference type="ARBA" id="ARBA00023125"/>
    </source>
</evidence>
<accession>A0A074LSP8</accession>
<evidence type="ECO:0000259" key="6">
    <source>
        <dbReference type="PROSITE" id="PS50043"/>
    </source>
</evidence>
<dbReference type="GO" id="GO:0000160">
    <property type="term" value="P:phosphorelay signal transduction system"/>
    <property type="evidence" value="ECO:0007669"/>
    <property type="project" value="InterPro"/>
</dbReference>
<organism evidence="8 9">
    <name type="scientific">Tumebacillus flagellatus</name>
    <dbReference type="NCBI Taxonomy" id="1157490"/>
    <lineage>
        <taxon>Bacteria</taxon>
        <taxon>Bacillati</taxon>
        <taxon>Bacillota</taxon>
        <taxon>Bacilli</taxon>
        <taxon>Bacillales</taxon>
        <taxon>Alicyclobacillaceae</taxon>
        <taxon>Tumebacillus</taxon>
    </lineage>
</organism>
<dbReference type="Gene3D" id="3.40.50.2300">
    <property type="match status" value="1"/>
</dbReference>
<dbReference type="InterPro" id="IPR000792">
    <property type="entry name" value="Tscrpt_reg_LuxR_C"/>
</dbReference>
<keyword evidence="8" id="KW-0418">Kinase</keyword>
<dbReference type="CDD" id="cd06170">
    <property type="entry name" value="LuxR_C_like"/>
    <property type="match status" value="1"/>
</dbReference>
<gene>
    <name evidence="8" type="ORF">EL26_09925</name>
</gene>
<dbReference type="GO" id="GO:0003677">
    <property type="term" value="F:DNA binding"/>
    <property type="evidence" value="ECO:0007669"/>
    <property type="project" value="UniProtKB-KW"/>
</dbReference>
<dbReference type="SUPFAM" id="SSF52172">
    <property type="entry name" value="CheY-like"/>
    <property type="match status" value="1"/>
</dbReference>
<dbReference type="RefSeq" id="WP_038087278.1">
    <property type="nucleotide sequence ID" value="NZ_JMIR01000011.1"/>
</dbReference>
<evidence type="ECO:0000256" key="5">
    <source>
        <dbReference type="PROSITE-ProRule" id="PRU00169"/>
    </source>
</evidence>
<reference evidence="8 9" key="1">
    <citation type="journal article" date="2013" name="Int. J. Syst. Evol. Microbiol.">
        <title>Tumebacillus flagellatus sp. nov., an alpha-amylase/pullulanase-producing bacterium isolated from cassava wastewater.</title>
        <authorList>
            <person name="Wang Q."/>
            <person name="Xie N."/>
            <person name="Qin Y."/>
            <person name="Shen N."/>
            <person name="Zhu J."/>
            <person name="Mi H."/>
            <person name="Huang R."/>
        </authorList>
    </citation>
    <scope>NUCLEOTIDE SEQUENCE [LARGE SCALE GENOMIC DNA]</scope>
    <source>
        <strain evidence="8 9">GST4</strain>
    </source>
</reference>
<evidence type="ECO:0000256" key="4">
    <source>
        <dbReference type="ARBA" id="ARBA00023163"/>
    </source>
</evidence>
<name>A0A074LSP8_9BACL</name>
<feature type="modified residue" description="4-aspartylphosphate" evidence="5">
    <location>
        <position position="55"/>
    </location>
</feature>
<sequence>MSIRLLIADDHAIVRSGLSMLLNNQPDMDVIGTAADGGEAFDKALELRPDIVLMDLSMPPGENGLSATTRLKEAAPEIDILILTMHDDEEYLFRLLQAGASGYLLKSAPDNDLLNAIRTIHSGAAYLHPSATKSLISEFLQRVHRGEDVERFQVLTDREQEILVLIAKGYANKEIAEKLIVSVKTVESHKAKIMEKLHMKTRPELVRYALKKGLLDFE</sequence>
<evidence type="ECO:0000256" key="1">
    <source>
        <dbReference type="ARBA" id="ARBA00022553"/>
    </source>
</evidence>
<dbReference type="CDD" id="cd17535">
    <property type="entry name" value="REC_NarL-like"/>
    <property type="match status" value="1"/>
</dbReference>
<dbReference type="PROSITE" id="PS50043">
    <property type="entry name" value="HTH_LUXR_2"/>
    <property type="match status" value="1"/>
</dbReference>
<dbReference type="PANTHER" id="PTHR43214">
    <property type="entry name" value="TWO-COMPONENT RESPONSE REGULATOR"/>
    <property type="match status" value="1"/>
</dbReference>
<dbReference type="PANTHER" id="PTHR43214:SF37">
    <property type="entry name" value="TRANSCRIPTIONAL REGULATORY PROTEIN YDFI"/>
    <property type="match status" value="1"/>
</dbReference>
<dbReference type="SMART" id="SM00421">
    <property type="entry name" value="HTH_LUXR"/>
    <property type="match status" value="1"/>
</dbReference>
<dbReference type="Pfam" id="PF00072">
    <property type="entry name" value="Response_reg"/>
    <property type="match status" value="1"/>
</dbReference>
<dbReference type="AlphaFoldDB" id="A0A074LSP8"/>
<dbReference type="InterPro" id="IPR039420">
    <property type="entry name" value="WalR-like"/>
</dbReference>